<evidence type="ECO:0000256" key="1">
    <source>
        <dbReference type="ARBA" id="ARBA00004335"/>
    </source>
</evidence>
<name>A0A5M8Q108_9LECA</name>
<dbReference type="PANTHER" id="PTHR12084:SF0">
    <property type="entry name" value="NUCLEAR PORE GLYCOPROTEIN P62"/>
    <property type="match status" value="1"/>
</dbReference>
<feature type="region of interest" description="Disordered" evidence="14">
    <location>
        <begin position="162"/>
        <end position="588"/>
    </location>
</feature>
<dbReference type="FunFam" id="1.20.5.170:FF:000040">
    <property type="entry name" value="Nuclear pore glycoprotein p62"/>
    <property type="match status" value="1"/>
</dbReference>
<dbReference type="GO" id="GO:0044613">
    <property type="term" value="C:nuclear pore central transport channel"/>
    <property type="evidence" value="ECO:0007669"/>
    <property type="project" value="TreeGrafter"/>
</dbReference>
<keyword evidence="9" id="KW-0906">Nuclear pore complex</keyword>
<accession>A0A5M8Q108</accession>
<feature type="compositionally biased region" description="Polar residues" evidence="14">
    <location>
        <begin position="213"/>
        <end position="242"/>
    </location>
</feature>
<proteinExistence type="inferred from homology"/>
<comment type="subcellular location">
    <subcellularLocation>
        <location evidence="1">Nucleus membrane</location>
        <topology evidence="1">Peripheral membrane protein</topology>
        <orientation evidence="1">Cytoplasmic side</orientation>
    </subcellularLocation>
    <subcellularLocation>
        <location evidence="3">Nucleus membrane</location>
        <topology evidence="3">Peripheral membrane protein</topology>
        <orientation evidence="3">Nucleoplasmic side</orientation>
    </subcellularLocation>
    <subcellularLocation>
        <location evidence="2">Nucleus</location>
        <location evidence="2">Nuclear pore complex</location>
    </subcellularLocation>
</comment>
<protein>
    <recommendedName>
        <fullName evidence="11">Nucleoporin NSP1</fullName>
    </recommendedName>
    <alternativeName>
        <fullName evidence="12">Nuclear pore protein NSP1</fullName>
    </alternativeName>
    <alternativeName>
        <fullName evidence="13">Nucleoskeletal-like protein</fullName>
    </alternativeName>
</protein>
<keyword evidence="5" id="KW-0813">Transport</keyword>
<organism evidence="16 17">
    <name type="scientific">Lasallia pustulata</name>
    <dbReference type="NCBI Taxonomy" id="136370"/>
    <lineage>
        <taxon>Eukaryota</taxon>
        <taxon>Fungi</taxon>
        <taxon>Dikarya</taxon>
        <taxon>Ascomycota</taxon>
        <taxon>Pezizomycotina</taxon>
        <taxon>Lecanoromycetes</taxon>
        <taxon>OSLEUM clade</taxon>
        <taxon>Umbilicariomycetidae</taxon>
        <taxon>Umbilicariales</taxon>
        <taxon>Umbilicariaceae</taxon>
        <taxon>Lasallia</taxon>
    </lineage>
</organism>
<feature type="compositionally biased region" description="Low complexity" evidence="14">
    <location>
        <begin position="376"/>
        <end position="400"/>
    </location>
</feature>
<evidence type="ECO:0000256" key="7">
    <source>
        <dbReference type="ARBA" id="ARBA00022927"/>
    </source>
</evidence>
<comment type="caution">
    <text evidence="16">The sequence shown here is derived from an EMBL/GenBank/DDBJ whole genome shotgun (WGS) entry which is preliminary data.</text>
</comment>
<feature type="compositionally biased region" description="Low complexity" evidence="14">
    <location>
        <begin position="304"/>
        <end position="332"/>
    </location>
</feature>
<dbReference type="GO" id="GO:0006606">
    <property type="term" value="P:protein import into nucleus"/>
    <property type="evidence" value="ECO:0007669"/>
    <property type="project" value="TreeGrafter"/>
</dbReference>
<dbReference type="EMBL" id="VXIT01000001">
    <property type="protein sequence ID" value="KAA6415854.1"/>
    <property type="molecule type" value="Genomic_DNA"/>
</dbReference>
<evidence type="ECO:0000313" key="16">
    <source>
        <dbReference type="EMBL" id="KAA6415854.1"/>
    </source>
</evidence>
<dbReference type="GO" id="GO:0051028">
    <property type="term" value="P:mRNA transport"/>
    <property type="evidence" value="ECO:0007669"/>
    <property type="project" value="UniProtKB-KW"/>
</dbReference>
<evidence type="ECO:0000256" key="4">
    <source>
        <dbReference type="ARBA" id="ARBA00005911"/>
    </source>
</evidence>
<evidence type="ECO:0000256" key="11">
    <source>
        <dbReference type="ARBA" id="ARBA00068864"/>
    </source>
</evidence>
<evidence type="ECO:0000256" key="13">
    <source>
        <dbReference type="ARBA" id="ARBA00081079"/>
    </source>
</evidence>
<keyword evidence="8" id="KW-0811">Translocation</keyword>
<evidence type="ECO:0000256" key="5">
    <source>
        <dbReference type="ARBA" id="ARBA00022448"/>
    </source>
</evidence>
<evidence type="ECO:0000256" key="8">
    <source>
        <dbReference type="ARBA" id="ARBA00023010"/>
    </source>
</evidence>
<reference evidence="16 17" key="1">
    <citation type="submission" date="2019-09" db="EMBL/GenBank/DDBJ databases">
        <title>The hologenome of the rock-dwelling lichen Lasallia pustulata.</title>
        <authorList>
            <person name="Greshake Tzovaras B."/>
            <person name="Segers F."/>
            <person name="Bicker A."/>
            <person name="Dal Grande F."/>
            <person name="Otte J."/>
            <person name="Hankeln T."/>
            <person name="Schmitt I."/>
            <person name="Ebersberger I."/>
        </authorList>
    </citation>
    <scope>NUCLEOTIDE SEQUENCE [LARGE SCALE GENOMIC DNA]</scope>
    <source>
        <strain evidence="16">A1-1</strain>
    </source>
</reference>
<evidence type="ECO:0000256" key="2">
    <source>
        <dbReference type="ARBA" id="ARBA00004567"/>
    </source>
</evidence>
<dbReference type="AlphaFoldDB" id="A0A5M8Q108"/>
<dbReference type="InterPro" id="IPR007758">
    <property type="entry name" value="Nucleoporin_NSP1_C"/>
</dbReference>
<feature type="compositionally biased region" description="Low complexity" evidence="14">
    <location>
        <begin position="479"/>
        <end position="492"/>
    </location>
</feature>
<feature type="compositionally biased region" description="Low complexity" evidence="14">
    <location>
        <begin position="93"/>
        <end position="104"/>
    </location>
</feature>
<dbReference type="GO" id="GO:0017056">
    <property type="term" value="F:structural constituent of nuclear pore"/>
    <property type="evidence" value="ECO:0007669"/>
    <property type="project" value="InterPro"/>
</dbReference>
<evidence type="ECO:0000256" key="10">
    <source>
        <dbReference type="ARBA" id="ARBA00023242"/>
    </source>
</evidence>
<dbReference type="GO" id="GO:0006405">
    <property type="term" value="P:RNA export from nucleus"/>
    <property type="evidence" value="ECO:0007669"/>
    <property type="project" value="TreeGrafter"/>
</dbReference>
<evidence type="ECO:0000256" key="12">
    <source>
        <dbReference type="ARBA" id="ARBA00078941"/>
    </source>
</evidence>
<dbReference type="GO" id="GO:0005543">
    <property type="term" value="F:phospholipid binding"/>
    <property type="evidence" value="ECO:0007669"/>
    <property type="project" value="TreeGrafter"/>
</dbReference>
<dbReference type="OrthoDB" id="344345at2759"/>
<dbReference type="InterPro" id="IPR026010">
    <property type="entry name" value="NSP1/NUP62"/>
</dbReference>
<dbReference type="PANTHER" id="PTHR12084">
    <property type="entry name" value="NUCLEAR PORE GLYCOPROTEIN P62-RELATED"/>
    <property type="match status" value="1"/>
</dbReference>
<dbReference type="Pfam" id="PF05064">
    <property type="entry name" value="Nsp1_C"/>
    <property type="match status" value="1"/>
</dbReference>
<keyword evidence="6" id="KW-0509">mRNA transport</keyword>
<feature type="region of interest" description="Disordered" evidence="14">
    <location>
        <begin position="51"/>
        <end position="104"/>
    </location>
</feature>
<feature type="compositionally biased region" description="Low complexity" evidence="14">
    <location>
        <begin position="510"/>
        <end position="525"/>
    </location>
</feature>
<feature type="compositionally biased region" description="Polar residues" evidence="14">
    <location>
        <begin position="272"/>
        <end position="291"/>
    </location>
</feature>
<dbReference type="Gene3D" id="1.20.5.170">
    <property type="match status" value="1"/>
</dbReference>
<feature type="compositionally biased region" description="Polar residues" evidence="14">
    <location>
        <begin position="174"/>
        <end position="206"/>
    </location>
</feature>
<evidence type="ECO:0000256" key="6">
    <source>
        <dbReference type="ARBA" id="ARBA00022816"/>
    </source>
</evidence>
<evidence type="ECO:0000313" key="17">
    <source>
        <dbReference type="Proteomes" id="UP000324767"/>
    </source>
</evidence>
<evidence type="ECO:0000256" key="3">
    <source>
        <dbReference type="ARBA" id="ARBA00004620"/>
    </source>
</evidence>
<feature type="compositionally biased region" description="Polar residues" evidence="14">
    <location>
        <begin position="552"/>
        <end position="575"/>
    </location>
</feature>
<evidence type="ECO:0000256" key="14">
    <source>
        <dbReference type="SAM" id="MobiDB-lite"/>
    </source>
</evidence>
<evidence type="ECO:0000259" key="15">
    <source>
        <dbReference type="Pfam" id="PF05064"/>
    </source>
</evidence>
<dbReference type="GO" id="GO:0031965">
    <property type="term" value="C:nuclear membrane"/>
    <property type="evidence" value="ECO:0007669"/>
    <property type="project" value="UniProtKB-SubCell"/>
</dbReference>
<dbReference type="Proteomes" id="UP000324767">
    <property type="component" value="Unassembled WGS sequence"/>
</dbReference>
<feature type="domain" description="Nucleoporin NSP1-like C-terminal" evidence="15">
    <location>
        <begin position="577"/>
        <end position="682"/>
    </location>
</feature>
<feature type="compositionally biased region" description="Polar residues" evidence="14">
    <location>
        <begin position="333"/>
        <end position="359"/>
    </location>
</feature>
<feature type="compositionally biased region" description="Polar residues" evidence="14">
    <location>
        <begin position="402"/>
        <end position="466"/>
    </location>
</feature>
<comment type="similarity">
    <text evidence="4">Belongs to the nucleoporin NSP1/NUP62 family.</text>
</comment>
<keyword evidence="7" id="KW-0653">Protein transport</keyword>
<gene>
    <name evidence="16" type="ORF">FRX48_00572</name>
</gene>
<sequence>MSLWTDLFLHCCHDGDQSAKVLRVPSENLENTCSQSWESTVPSRLCPRPSRLSPIMSDPPKSTPTFSFGTTPTSGGSGAPGIFGQSTSNTNKTPASPFGSGSGTPAASSANLFGSFGGTAGASQPSSAFGKGGTVSGNSFGGTANSGSGFALNNSTTGTGQSSGFDFGKAPGSEASNSTTLFSSLATPNKPSDSSSSGQIPKTSLFGSALSAGGTSAFGNPASNPTSSSQAGNTTPAATKTSGAFPFGNPSTTPAGPPPSGTTSAAPPFNFNKPQEQKSTLFKNQNAAQTSGKEDASTGAPSNSFTGFSQPPSGGFFGFTKPAEASSAASAAQPSKNIFGPSTSSPGSNLFGSKASTQPGDGFFAKLSKPQDKSGDSSSTPNTGSTTPAIAATPQTQGQADAKSSNLFSATTGQNSNTTAATQASSNPLFGSLSTQPSSKPTFNLPSATPATSGQDAGAKNATSANGAPPNLFGILGGAAPSSAASSSATPAFGGLFSNLNKPADNAADTATKPSTNPTSSPSTSVASGPKPTLFGVTTTAAGSDAKPQPAKQGSTVTTAEGATASTTNLGTSTAGPAPPAQSRLKNKSMDEIITRWASDLSKYQKEFQAQAEKVAGWDRMLVENSEKIQKLYGSTLEAERATSEVERQLSAVESNQEELACWLDHYEAQVDQLMSQQLGQGEALQGPDQDRERTYKLAEKLSERLDEMGKDLASMIEEINDISTSLSKNTKADDPLSQIVRILNSHLSQLQQIDQGAAALQAKISAAQKSSKGIGSSNGFNGLGSSAADDFYRSYMGRR</sequence>
<feature type="compositionally biased region" description="Low complexity" evidence="14">
    <location>
        <begin position="59"/>
        <end position="74"/>
    </location>
</feature>
<keyword evidence="10" id="KW-0539">Nucleus</keyword>
<evidence type="ECO:0000256" key="9">
    <source>
        <dbReference type="ARBA" id="ARBA00023132"/>
    </source>
</evidence>